<dbReference type="GO" id="GO:0080120">
    <property type="term" value="P:CAAX-box protein maturation"/>
    <property type="evidence" value="ECO:0007669"/>
    <property type="project" value="UniProtKB-ARBA"/>
</dbReference>
<dbReference type="EMBL" id="FCOI02000038">
    <property type="protein sequence ID" value="SAK92217.1"/>
    <property type="molecule type" value="Genomic_DNA"/>
</dbReference>
<dbReference type="RefSeq" id="WP_061164367.1">
    <property type="nucleotide sequence ID" value="NZ_FCOI02000038.1"/>
</dbReference>
<organism evidence="3 4">
    <name type="scientific">Caballeronia temeraria</name>
    <dbReference type="NCBI Taxonomy" id="1777137"/>
    <lineage>
        <taxon>Bacteria</taxon>
        <taxon>Pseudomonadati</taxon>
        <taxon>Pseudomonadota</taxon>
        <taxon>Betaproteobacteria</taxon>
        <taxon>Burkholderiales</taxon>
        <taxon>Burkholderiaceae</taxon>
        <taxon>Caballeronia</taxon>
    </lineage>
</organism>
<evidence type="ECO:0000256" key="1">
    <source>
        <dbReference type="SAM" id="Phobius"/>
    </source>
</evidence>
<feature type="transmembrane region" description="Helical" evidence="1">
    <location>
        <begin position="33"/>
        <end position="58"/>
    </location>
</feature>
<dbReference type="AlphaFoldDB" id="A0A158DEK4"/>
<feature type="transmembrane region" description="Helical" evidence="1">
    <location>
        <begin position="173"/>
        <end position="194"/>
    </location>
</feature>
<feature type="transmembrane region" description="Helical" evidence="1">
    <location>
        <begin position="248"/>
        <end position="272"/>
    </location>
</feature>
<keyword evidence="1" id="KW-0812">Transmembrane</keyword>
<dbReference type="Pfam" id="PF02517">
    <property type="entry name" value="Rce1-like"/>
    <property type="match status" value="1"/>
</dbReference>
<reference evidence="4" key="1">
    <citation type="submission" date="2016-01" db="EMBL/GenBank/DDBJ databases">
        <authorList>
            <person name="Peeters Charlotte."/>
        </authorList>
    </citation>
    <scope>NUCLEOTIDE SEQUENCE [LARGE SCALE GENOMIC DNA]</scope>
</reference>
<protein>
    <submittedName>
        <fullName evidence="3">Abortive infection protein</fullName>
    </submittedName>
</protein>
<evidence type="ECO:0000313" key="3">
    <source>
        <dbReference type="EMBL" id="SAK92217.1"/>
    </source>
</evidence>
<evidence type="ECO:0000313" key="4">
    <source>
        <dbReference type="Proteomes" id="UP000054624"/>
    </source>
</evidence>
<keyword evidence="1" id="KW-1133">Transmembrane helix</keyword>
<gene>
    <name evidence="3" type="ORF">AWB76_06784</name>
</gene>
<proteinExistence type="predicted"/>
<feature type="transmembrane region" description="Helical" evidence="1">
    <location>
        <begin position="109"/>
        <end position="131"/>
    </location>
</feature>
<feature type="domain" description="CAAX prenyl protease 2/Lysostaphin resistance protein A-like" evidence="2">
    <location>
        <begin position="174"/>
        <end position="268"/>
    </location>
</feature>
<sequence>MLAAPFIALFLAAPALWTPVAQRLVPVLLVVGYALAMASGQVTVLSALPVALLVIAAFSIAPHREAWVRYTGHALFIVLAVALSMHWVPGFHNLRVIDAQRLAGDAVPFTMYLNLDKPLIGFWLLLVCPWIRPRYEAKASMKAGMASFVGTTIACLLLAVALGLVRWEPRWHSLTWLFMLNNLLLVTLTEEALFRGYLQGGLSRLLARFARGDLVALFIAAIVFGLAHFAGGWQWIVLASVAGVGYGLAYRLGGLSAAILAHFGLNAVHFLLFTYPMLQAHAAT</sequence>
<evidence type="ECO:0000259" key="2">
    <source>
        <dbReference type="Pfam" id="PF02517"/>
    </source>
</evidence>
<keyword evidence="1" id="KW-0472">Membrane</keyword>
<dbReference type="OrthoDB" id="5322702at2"/>
<dbReference type="STRING" id="1777137.AWB76_06784"/>
<feature type="transmembrane region" description="Helical" evidence="1">
    <location>
        <begin position="214"/>
        <end position="236"/>
    </location>
</feature>
<feature type="transmembrane region" description="Helical" evidence="1">
    <location>
        <begin position="70"/>
        <end position="89"/>
    </location>
</feature>
<keyword evidence="4" id="KW-1185">Reference proteome</keyword>
<feature type="transmembrane region" description="Helical" evidence="1">
    <location>
        <begin position="143"/>
        <end position="167"/>
    </location>
</feature>
<name>A0A158DEK4_9BURK</name>
<dbReference type="Proteomes" id="UP000054624">
    <property type="component" value="Unassembled WGS sequence"/>
</dbReference>
<accession>A0A158DEK4</accession>
<dbReference type="InterPro" id="IPR003675">
    <property type="entry name" value="Rce1/LyrA-like_dom"/>
</dbReference>
<dbReference type="GO" id="GO:0004175">
    <property type="term" value="F:endopeptidase activity"/>
    <property type="evidence" value="ECO:0007669"/>
    <property type="project" value="UniProtKB-ARBA"/>
</dbReference>